<accession>A0A2J9PLH3</accession>
<dbReference type="Proteomes" id="UP000192813">
    <property type="component" value="Unassembled WGS sequence"/>
</dbReference>
<dbReference type="AlphaFoldDB" id="A0A2J9PLH3"/>
<reference evidence="2" key="1">
    <citation type="submission" date="2017-12" db="EMBL/GenBank/DDBJ databases">
        <title>FDA dAtabase for Regulatory Grade micrObial Sequences (FDA-ARGOS): Supporting development and validation of Infectious Disease Dx tests.</title>
        <authorList>
            <person name="Hoffmann M."/>
            <person name="Allard M."/>
            <person name="Evans P."/>
            <person name="Brown E."/>
            <person name="Tallon L."/>
            <person name="Sadzewicz L."/>
            <person name="Sengamalay N."/>
            <person name="Ott S."/>
            <person name="Godinez A."/>
            <person name="Nagaraj S."/>
            <person name="Vavikolanu K."/>
            <person name="Aluvathingal J."/>
            <person name="Nadendla S."/>
            <person name="Sichtig H."/>
        </authorList>
    </citation>
    <scope>NUCLEOTIDE SEQUENCE [LARGE SCALE GENOMIC DNA]</scope>
    <source>
        <strain evidence="2">FDAARGOS_249</strain>
    </source>
</reference>
<organism evidence="1 2">
    <name type="scientific">Aerococcus viridans</name>
    <dbReference type="NCBI Taxonomy" id="1377"/>
    <lineage>
        <taxon>Bacteria</taxon>
        <taxon>Bacillati</taxon>
        <taxon>Bacillota</taxon>
        <taxon>Bacilli</taxon>
        <taxon>Lactobacillales</taxon>
        <taxon>Aerococcaceae</taxon>
        <taxon>Aerococcus</taxon>
    </lineage>
</organism>
<name>A0A2J9PLH3_9LACT</name>
<gene>
    <name evidence="1" type="ORF">A6J77_000530</name>
</gene>
<evidence type="ECO:0000313" key="2">
    <source>
        <dbReference type="Proteomes" id="UP000192813"/>
    </source>
</evidence>
<dbReference type="EMBL" id="NBTM02000001">
    <property type="protein sequence ID" value="PNL90830.1"/>
    <property type="molecule type" value="Genomic_DNA"/>
</dbReference>
<proteinExistence type="predicted"/>
<comment type="caution">
    <text evidence="1">The sequence shown here is derived from an EMBL/GenBank/DDBJ whole genome shotgun (WGS) entry which is preliminary data.</text>
</comment>
<dbReference type="RefSeq" id="WP_083067606.1">
    <property type="nucleotide sequence ID" value="NZ_NBTM02000001.1"/>
</dbReference>
<sequence>MTTFNNQTTKRFYFDTPQTDKLQAFTTNYETGVLTSATFTNTSDQPSKITITLNGADILYEYEVAAGTNEVLPFNIVLESGDIVYIKQTVLNAVNVSLNGSVG</sequence>
<protein>
    <submittedName>
        <fullName evidence="1">Uncharacterized protein</fullName>
    </submittedName>
</protein>
<evidence type="ECO:0000313" key="1">
    <source>
        <dbReference type="EMBL" id="PNL90830.1"/>
    </source>
</evidence>